<dbReference type="PANTHER" id="PTHR33886">
    <property type="entry name" value="UNSATURATED RHAMNOGALACTURONAN HYDROLASE (EUROFUNG)"/>
    <property type="match status" value="1"/>
</dbReference>
<dbReference type="EMBL" id="CP019699">
    <property type="protein sequence ID" value="AQS56958.1"/>
    <property type="molecule type" value="Genomic_DNA"/>
</dbReference>
<reference evidence="2 3" key="1">
    <citation type="journal article" date="2015" name="Int. J. Syst. Evol. Microbiol.">
        <title>Novibacillus thermophilus gen. nov., sp. nov., a Gram-staining-negative and moderately thermophilic member of the family Thermoactinomycetaceae.</title>
        <authorList>
            <person name="Yang G."/>
            <person name="Chen J."/>
            <person name="Zhou S."/>
        </authorList>
    </citation>
    <scope>NUCLEOTIDE SEQUENCE [LARGE SCALE GENOMIC DNA]</scope>
    <source>
        <strain evidence="2 3">SG-1</strain>
    </source>
</reference>
<dbReference type="RefSeq" id="WP_077720825.1">
    <property type="nucleotide sequence ID" value="NZ_CP019699.1"/>
</dbReference>
<proteinExistence type="predicted"/>
<dbReference type="STRING" id="1471761.B0W44_15600"/>
<dbReference type="Proteomes" id="UP000188603">
    <property type="component" value="Chromosome"/>
</dbReference>
<evidence type="ECO:0000313" key="3">
    <source>
        <dbReference type="Proteomes" id="UP000188603"/>
    </source>
</evidence>
<dbReference type="InterPro" id="IPR052043">
    <property type="entry name" value="PolySaccharide_Degr_Enz"/>
</dbReference>
<organism evidence="2 3">
    <name type="scientific">Novibacillus thermophilus</name>
    <dbReference type="NCBI Taxonomy" id="1471761"/>
    <lineage>
        <taxon>Bacteria</taxon>
        <taxon>Bacillati</taxon>
        <taxon>Bacillota</taxon>
        <taxon>Bacilli</taxon>
        <taxon>Bacillales</taxon>
        <taxon>Thermoactinomycetaceae</taxon>
        <taxon>Novibacillus</taxon>
    </lineage>
</organism>
<dbReference type="OrthoDB" id="9812931at2"/>
<dbReference type="InterPro" id="IPR008928">
    <property type="entry name" value="6-hairpin_glycosidase_sf"/>
</dbReference>
<gene>
    <name evidence="2" type="ORF">B0W44_15600</name>
</gene>
<accession>A0A1U9KA99</accession>
<evidence type="ECO:0000313" key="2">
    <source>
        <dbReference type="EMBL" id="AQS56958.1"/>
    </source>
</evidence>
<dbReference type="SUPFAM" id="SSF48208">
    <property type="entry name" value="Six-hairpin glycosidases"/>
    <property type="match status" value="1"/>
</dbReference>
<sequence>MVNEQYEKCFMNVLSTVYNYKPKYWGFGEAIAIDALLDAGELFNDKKLKKRTVDHFQKWWELKDSQVQFEDHVTPSYSLVKLVETNDIPDAPLVELTSLFFNYNEGEPPVHRPDKEYPLNHHLWVDCLYTDGRFFSKMIKQGHERFNELLIKHFVGHIHCLYNEKNHLFSHGYEVDKSAPNNIFWGRGNGWALYGILDTYENLPTSPIKSYLLKVFKECLNTVIYYYDSGNKGWHTVLDHPETYIENSLPALFSGIVYKACRLEVCDKSYLNVADESFYHLLNSVNQNGQLLGVSDATPVGNIHNYNSRKTGSYIWGQGALLRAFLEKERLSGRRKNEDV</sequence>
<evidence type="ECO:0008006" key="4">
    <source>
        <dbReference type="Google" id="ProtNLM"/>
    </source>
</evidence>
<dbReference type="KEGG" id="ntr:B0W44_15600"/>
<name>A0A1U9KA99_9BACL</name>
<protein>
    <recommendedName>
        <fullName evidence="4">Glycosyl hydrolase family 88</fullName>
    </recommendedName>
</protein>
<keyword evidence="3" id="KW-1185">Reference proteome</keyword>
<dbReference type="InterPro" id="IPR012341">
    <property type="entry name" value="6hp_glycosidase-like_sf"/>
</dbReference>
<dbReference type="GO" id="GO:0005975">
    <property type="term" value="P:carbohydrate metabolic process"/>
    <property type="evidence" value="ECO:0007669"/>
    <property type="project" value="InterPro"/>
</dbReference>
<dbReference type="AlphaFoldDB" id="A0A1U9KA99"/>
<dbReference type="PANTHER" id="PTHR33886:SF8">
    <property type="entry name" value="UNSATURATED RHAMNOGALACTURONAN HYDROLASE (EUROFUNG)"/>
    <property type="match status" value="1"/>
</dbReference>
<dbReference type="GO" id="GO:0016787">
    <property type="term" value="F:hydrolase activity"/>
    <property type="evidence" value="ECO:0007669"/>
    <property type="project" value="UniProtKB-KW"/>
</dbReference>
<dbReference type="InterPro" id="IPR010905">
    <property type="entry name" value="Glyco_hydro_88"/>
</dbReference>
<keyword evidence="1" id="KW-0378">Hydrolase</keyword>
<evidence type="ECO:0000256" key="1">
    <source>
        <dbReference type="ARBA" id="ARBA00022801"/>
    </source>
</evidence>
<dbReference type="Gene3D" id="1.50.10.10">
    <property type="match status" value="1"/>
</dbReference>
<dbReference type="Pfam" id="PF07470">
    <property type="entry name" value="Glyco_hydro_88"/>
    <property type="match status" value="1"/>
</dbReference>